<dbReference type="AlphaFoldDB" id="A0A975IMM2"/>
<dbReference type="EC" id="3.2.1.52" evidence="3"/>
<dbReference type="InterPro" id="IPR017853">
    <property type="entry name" value="GH"/>
</dbReference>
<dbReference type="Gene3D" id="3.20.20.80">
    <property type="entry name" value="Glycosidases"/>
    <property type="match status" value="1"/>
</dbReference>
<feature type="domain" description="Glycoside hydrolase family 20 catalytic" evidence="7">
    <location>
        <begin position="22"/>
        <end position="371"/>
    </location>
</feature>
<sequence>MTAPTPAAPVARGLRLEGEPRFAWRSVMLDVARRFRPVSELRRFIDLIAAHGLNVLQLHLTDDQGWRFEVRAFPRLTEVGAARSSSQLGHGPHATQNGVPHAGFYTQAELRDLVAYARERGIRLVPEIDVPGHARAVLAAYPEYGVGGADAVARRNPEPWTGYGISDEVLNAEDVTLGFVCAVFDELCEVFEDEVVGIGGDEAQKIRWRSDPRTQEIMRERGIADEDGLQAFFLARVAAHLASRGRRVLGFDEMLEGGGIPADAIVASWRGPVGAELAASRGHEVVLCPDLFCYFDYRQSDDPHEPIPIGTVLSLDDVAAFDPLAGASPELARHAAGVQANVWCEHLDTRERLDYAVFPRLGAFAEVAWNGRPAEGFADRLPDYLAWLGEQGVDYRPPAGPRPDQQRPGVPGMPKSRAARLTELDALTANLRARGA</sequence>
<dbReference type="PRINTS" id="PR00738">
    <property type="entry name" value="GLHYDRLASE20"/>
</dbReference>
<dbReference type="EMBL" id="CP071696">
    <property type="protein sequence ID" value="QTX03605.1"/>
    <property type="molecule type" value="Genomic_DNA"/>
</dbReference>
<dbReference type="CDD" id="cd06563">
    <property type="entry name" value="GH20_chitobiase-like"/>
    <property type="match status" value="1"/>
</dbReference>
<evidence type="ECO:0000256" key="5">
    <source>
        <dbReference type="PIRSR" id="PIRSR625705-1"/>
    </source>
</evidence>
<dbReference type="GO" id="GO:0016020">
    <property type="term" value="C:membrane"/>
    <property type="evidence" value="ECO:0007669"/>
    <property type="project" value="TreeGrafter"/>
</dbReference>
<dbReference type="GO" id="GO:0005975">
    <property type="term" value="P:carbohydrate metabolic process"/>
    <property type="evidence" value="ECO:0007669"/>
    <property type="project" value="InterPro"/>
</dbReference>
<reference evidence="8" key="1">
    <citation type="submission" date="2021-03" db="EMBL/GenBank/DDBJ databases">
        <title>Agromyces archimandritus sp. nov., isolated from the cockroach Archimandrita tessellata.</title>
        <authorList>
            <person name="Guzman J."/>
            <person name="Ortuzar M."/>
            <person name="Poehlein A."/>
            <person name="Daniel R."/>
            <person name="Trujillo M."/>
            <person name="Vilcinskas A."/>
        </authorList>
    </citation>
    <scope>NUCLEOTIDE SEQUENCE</scope>
    <source>
        <strain evidence="8">G127AT</strain>
    </source>
</reference>
<evidence type="ECO:0000256" key="3">
    <source>
        <dbReference type="ARBA" id="ARBA00012663"/>
    </source>
</evidence>
<dbReference type="KEGG" id="aarc:G127AT_09635"/>
<evidence type="ECO:0000256" key="1">
    <source>
        <dbReference type="ARBA" id="ARBA00001231"/>
    </source>
</evidence>
<dbReference type="PANTHER" id="PTHR22600:SF57">
    <property type="entry name" value="BETA-N-ACETYLHEXOSAMINIDASE"/>
    <property type="match status" value="1"/>
</dbReference>
<evidence type="ECO:0000313" key="8">
    <source>
        <dbReference type="EMBL" id="QTX03605.1"/>
    </source>
</evidence>
<keyword evidence="9" id="KW-1185">Reference proteome</keyword>
<evidence type="ECO:0000313" key="9">
    <source>
        <dbReference type="Proteomes" id="UP000671914"/>
    </source>
</evidence>
<evidence type="ECO:0000259" key="7">
    <source>
        <dbReference type="Pfam" id="PF00728"/>
    </source>
</evidence>
<dbReference type="Pfam" id="PF00728">
    <property type="entry name" value="Glyco_hydro_20"/>
    <property type="match status" value="1"/>
</dbReference>
<dbReference type="GO" id="GO:0004563">
    <property type="term" value="F:beta-N-acetylhexosaminidase activity"/>
    <property type="evidence" value="ECO:0007669"/>
    <property type="project" value="UniProtKB-EC"/>
</dbReference>
<accession>A0A975IMM2</accession>
<proteinExistence type="inferred from homology"/>
<dbReference type="PANTHER" id="PTHR22600">
    <property type="entry name" value="BETA-HEXOSAMINIDASE"/>
    <property type="match status" value="1"/>
</dbReference>
<dbReference type="InterPro" id="IPR015883">
    <property type="entry name" value="Glyco_hydro_20_cat"/>
</dbReference>
<dbReference type="Proteomes" id="UP000671914">
    <property type="component" value="Chromosome"/>
</dbReference>
<dbReference type="InterPro" id="IPR025705">
    <property type="entry name" value="Beta_hexosaminidase_sua/sub"/>
</dbReference>
<name>A0A975IMM2_9MICO</name>
<organism evidence="8 9">
    <name type="scientific">Agromyces archimandritae</name>
    <dbReference type="NCBI Taxonomy" id="2781962"/>
    <lineage>
        <taxon>Bacteria</taxon>
        <taxon>Bacillati</taxon>
        <taxon>Actinomycetota</taxon>
        <taxon>Actinomycetes</taxon>
        <taxon>Micrococcales</taxon>
        <taxon>Microbacteriaceae</taxon>
        <taxon>Agromyces</taxon>
    </lineage>
</organism>
<dbReference type="SUPFAM" id="SSF51445">
    <property type="entry name" value="(Trans)glycosidases"/>
    <property type="match status" value="1"/>
</dbReference>
<evidence type="ECO:0000256" key="4">
    <source>
        <dbReference type="ARBA" id="ARBA00022801"/>
    </source>
</evidence>
<evidence type="ECO:0000256" key="2">
    <source>
        <dbReference type="ARBA" id="ARBA00006285"/>
    </source>
</evidence>
<evidence type="ECO:0000256" key="6">
    <source>
        <dbReference type="SAM" id="MobiDB-lite"/>
    </source>
</evidence>
<dbReference type="RefSeq" id="WP_210896364.1">
    <property type="nucleotide sequence ID" value="NZ_CP071696.1"/>
</dbReference>
<dbReference type="GO" id="GO:0030203">
    <property type="term" value="P:glycosaminoglycan metabolic process"/>
    <property type="evidence" value="ECO:0007669"/>
    <property type="project" value="TreeGrafter"/>
</dbReference>
<comment type="catalytic activity">
    <reaction evidence="1">
        <text>Hydrolysis of terminal non-reducing N-acetyl-D-hexosamine residues in N-acetyl-beta-D-hexosaminides.</text>
        <dbReference type="EC" id="3.2.1.52"/>
    </reaction>
</comment>
<feature type="region of interest" description="Disordered" evidence="6">
    <location>
        <begin position="395"/>
        <end position="416"/>
    </location>
</feature>
<comment type="similarity">
    <text evidence="2">Belongs to the glycosyl hydrolase 20 family.</text>
</comment>
<protein>
    <recommendedName>
        <fullName evidence="3">beta-N-acetylhexosaminidase</fullName>
        <ecNumber evidence="3">3.2.1.52</ecNumber>
    </recommendedName>
</protein>
<feature type="active site" description="Proton donor" evidence="5">
    <location>
        <position position="202"/>
    </location>
</feature>
<keyword evidence="4" id="KW-0378">Hydrolase</keyword>
<gene>
    <name evidence="8" type="ORF">G127AT_09635</name>
</gene>